<protein>
    <submittedName>
        <fullName evidence="1">Uncharacterized protein</fullName>
    </submittedName>
</protein>
<evidence type="ECO:0000313" key="2">
    <source>
        <dbReference type="Proteomes" id="UP000000233"/>
    </source>
</evidence>
<organism evidence="1 2">
    <name type="scientific">Stutzerimonas stutzeri (strain A1501)</name>
    <name type="common">Pseudomonas stutzeri</name>
    <dbReference type="NCBI Taxonomy" id="379731"/>
    <lineage>
        <taxon>Bacteria</taxon>
        <taxon>Pseudomonadati</taxon>
        <taxon>Pseudomonadota</taxon>
        <taxon>Gammaproteobacteria</taxon>
        <taxon>Pseudomonadales</taxon>
        <taxon>Pseudomonadaceae</taxon>
        <taxon>Stutzerimonas</taxon>
    </lineage>
</organism>
<proteinExistence type="predicted"/>
<name>A4VPX0_STUS1</name>
<sequence>MAGHDLPKRPVTVGRNTHIAVSSSFAMAEVDRNSTMQHDYAAVEGRQALKVLLESGDVLSVTPMGEDSILGWPSYRAQPYEIKIRTPDGVVHSVEFRSAPVGINNG</sequence>
<reference evidence="1 2" key="1">
    <citation type="journal article" date="2008" name="Proc. Natl. Acad. Sci. U.S.A.">
        <title>Nitrogen fixation island and rhizosphere competence traits in the genome of root-associated Pseudomonas stutzeri A1501.</title>
        <authorList>
            <person name="Yan Y."/>
            <person name="Yang J."/>
            <person name="Dou Y."/>
            <person name="Chen M."/>
            <person name="Ping S."/>
            <person name="Peng J."/>
            <person name="Lu W."/>
            <person name="Zhang W."/>
            <person name="Yao Z."/>
            <person name="Li H."/>
            <person name="Liu W."/>
            <person name="He S."/>
            <person name="Geng L."/>
            <person name="Zhang X."/>
            <person name="Yang F."/>
            <person name="Yu H."/>
            <person name="Zhan Y."/>
            <person name="Li D."/>
            <person name="Lin Z."/>
            <person name="Wang Y."/>
            <person name="Elmerich C."/>
            <person name="Lin M."/>
            <person name="Jin Q."/>
        </authorList>
    </citation>
    <scope>NUCLEOTIDE SEQUENCE [LARGE SCALE GENOMIC DNA]</scope>
    <source>
        <strain evidence="1 2">A1501</strain>
    </source>
</reference>
<gene>
    <name evidence="1" type="ordered locus">PST_3393</name>
</gene>
<dbReference type="KEGG" id="psa:PST_3393"/>
<keyword evidence="2" id="KW-1185">Reference proteome</keyword>
<dbReference type="HOGENOM" id="CLU_2344545_0_0_6"/>
<dbReference type="AlphaFoldDB" id="A4VPX0"/>
<dbReference type="Proteomes" id="UP000000233">
    <property type="component" value="Chromosome"/>
</dbReference>
<evidence type="ECO:0000313" key="1">
    <source>
        <dbReference type="EMBL" id="ABP81021.1"/>
    </source>
</evidence>
<accession>A4VPX0</accession>
<dbReference type="eggNOG" id="ENOG5031FTD">
    <property type="taxonomic scope" value="Bacteria"/>
</dbReference>
<dbReference type="EMBL" id="CP000304">
    <property type="protein sequence ID" value="ABP81021.1"/>
    <property type="molecule type" value="Genomic_DNA"/>
</dbReference>